<sequence length="58" mass="6990">MLTYEVDNYSNISFANTYIKIDYSGTIFKDHWWKNVDYNGSRSIKFDYDYGLGKFQKK</sequence>
<evidence type="ECO:0000313" key="1">
    <source>
        <dbReference type="EMBL" id="VEU80457.1"/>
    </source>
</evidence>
<evidence type="ECO:0000313" key="2">
    <source>
        <dbReference type="Proteomes" id="UP000289841"/>
    </source>
</evidence>
<protein>
    <submittedName>
        <fullName evidence="1">Uncharacterized protein</fullName>
    </submittedName>
</protein>
<keyword evidence="2" id="KW-1185">Reference proteome</keyword>
<proteinExistence type="predicted"/>
<dbReference type="EMBL" id="LR215048">
    <property type="protein sequence ID" value="VEU80457.1"/>
    <property type="molecule type" value="Genomic_DNA"/>
</dbReference>
<gene>
    <name evidence="1" type="ORF">NCTC10138_00828</name>
</gene>
<reference evidence="1 2" key="1">
    <citation type="submission" date="2019-01" db="EMBL/GenBank/DDBJ databases">
        <authorList>
            <consortium name="Pathogen Informatics"/>
        </authorList>
    </citation>
    <scope>NUCLEOTIDE SEQUENCE [LARGE SCALE GENOMIC DNA]</scope>
    <source>
        <strain evidence="1 2">NCTC10138</strain>
    </source>
</reference>
<organism evidence="1 2">
    <name type="scientific">Haploplasma axanthum</name>
    <name type="common">Acholeplasma axanthum</name>
    <dbReference type="NCBI Taxonomy" id="29552"/>
    <lineage>
        <taxon>Bacteria</taxon>
        <taxon>Bacillati</taxon>
        <taxon>Mycoplasmatota</taxon>
        <taxon>Mollicutes</taxon>
        <taxon>Acholeplasmatales</taxon>
        <taxon>Acholeplasmataceae</taxon>
        <taxon>Haploplasma</taxon>
    </lineage>
</organism>
<dbReference type="RefSeq" id="WP_156907461.1">
    <property type="nucleotide sequence ID" value="NZ_LR215048.1"/>
</dbReference>
<dbReference type="KEGG" id="aaxa:NCTC10138_00828"/>
<dbReference type="Proteomes" id="UP000289841">
    <property type="component" value="Chromosome"/>
</dbReference>
<name>A0A449BDF7_HAPAX</name>
<accession>A0A449BDF7</accession>
<dbReference type="AlphaFoldDB" id="A0A449BDF7"/>